<feature type="chain" id="PRO_5004032153" description="tripeptidyl-peptidase II" evidence="16">
    <location>
        <begin position="18"/>
        <end position="607"/>
    </location>
</feature>
<evidence type="ECO:0000256" key="8">
    <source>
        <dbReference type="ARBA" id="ARBA00022729"/>
    </source>
</evidence>
<dbReference type="InterPro" id="IPR015366">
    <property type="entry name" value="S53_propep"/>
</dbReference>
<evidence type="ECO:0000313" key="19">
    <source>
        <dbReference type="Proteomes" id="UP000016931"/>
    </source>
</evidence>
<dbReference type="InterPro" id="IPR023828">
    <property type="entry name" value="Peptidase_S8_Ser-AS"/>
</dbReference>
<keyword evidence="19" id="KW-1185">Reference proteome</keyword>
<feature type="binding site" evidence="15">
    <location>
        <position position="562"/>
    </location>
    <ligand>
        <name>Ca(2+)</name>
        <dbReference type="ChEBI" id="CHEBI:29108"/>
    </ligand>
</feature>
<feature type="binding site" evidence="15">
    <location>
        <position position="583"/>
    </location>
    <ligand>
        <name>Ca(2+)</name>
        <dbReference type="ChEBI" id="CHEBI:29108"/>
    </ligand>
</feature>
<evidence type="ECO:0000256" key="7">
    <source>
        <dbReference type="ARBA" id="ARBA00022723"/>
    </source>
</evidence>
<evidence type="ECO:0000256" key="5">
    <source>
        <dbReference type="ARBA" id="ARBA00022525"/>
    </source>
</evidence>
<keyword evidence="10 15" id="KW-0720">Serine protease</keyword>
<feature type="binding site" evidence="15">
    <location>
        <position position="563"/>
    </location>
    <ligand>
        <name>Ca(2+)</name>
        <dbReference type="ChEBI" id="CHEBI:29108"/>
    </ligand>
</feature>
<keyword evidence="5" id="KW-0964">Secreted</keyword>
<evidence type="ECO:0000256" key="3">
    <source>
        <dbReference type="ARBA" id="ARBA00004239"/>
    </source>
</evidence>
<evidence type="ECO:0000313" key="18">
    <source>
        <dbReference type="EMBL" id="EMF11273.1"/>
    </source>
</evidence>
<evidence type="ECO:0000256" key="2">
    <source>
        <dbReference type="ARBA" id="ARBA00002451"/>
    </source>
</evidence>
<dbReference type="PROSITE" id="PS00138">
    <property type="entry name" value="SUBTILASE_SER"/>
    <property type="match status" value="1"/>
</dbReference>
<evidence type="ECO:0000256" key="13">
    <source>
        <dbReference type="ARBA" id="ARBA00023145"/>
    </source>
</evidence>
<dbReference type="FunFam" id="3.40.50.200:FF:000015">
    <property type="entry name" value="Tripeptidyl peptidase A"/>
    <property type="match status" value="1"/>
</dbReference>
<name>M3D1B0_SPHMS</name>
<comment type="subcellular location">
    <subcellularLocation>
        <location evidence="3">Secreted</location>
        <location evidence="3">Extracellular space</location>
    </subcellularLocation>
</comment>
<comment type="catalytic activity">
    <reaction evidence="1">
        <text>Release of an N-terminal tripeptide from a polypeptide.</text>
        <dbReference type="EC" id="3.4.14.10"/>
    </reaction>
</comment>
<dbReference type="InterPro" id="IPR000209">
    <property type="entry name" value="Peptidase_S8/S53_dom"/>
</dbReference>
<keyword evidence="11 15" id="KW-0106">Calcium</keyword>
<dbReference type="PANTHER" id="PTHR14218:SF39">
    <property type="entry name" value="PEPTIDASE S53 DOMAIN-CONTAINING PROTEIN"/>
    <property type="match status" value="1"/>
</dbReference>
<organism evidence="18 19">
    <name type="scientific">Sphaerulina musiva (strain SO2202)</name>
    <name type="common">Poplar stem canker fungus</name>
    <name type="synonym">Septoria musiva</name>
    <dbReference type="NCBI Taxonomy" id="692275"/>
    <lineage>
        <taxon>Eukaryota</taxon>
        <taxon>Fungi</taxon>
        <taxon>Dikarya</taxon>
        <taxon>Ascomycota</taxon>
        <taxon>Pezizomycotina</taxon>
        <taxon>Dothideomycetes</taxon>
        <taxon>Dothideomycetidae</taxon>
        <taxon>Mycosphaerellales</taxon>
        <taxon>Mycosphaerellaceae</taxon>
        <taxon>Sphaerulina</taxon>
    </lineage>
</organism>
<dbReference type="STRING" id="692275.M3D1B0"/>
<dbReference type="PANTHER" id="PTHR14218">
    <property type="entry name" value="PROTEASE S8 TRIPEPTIDYL PEPTIDASE I CLN2"/>
    <property type="match status" value="1"/>
</dbReference>
<evidence type="ECO:0000256" key="12">
    <source>
        <dbReference type="ARBA" id="ARBA00023026"/>
    </source>
</evidence>
<keyword evidence="12" id="KW-0843">Virulence</keyword>
<gene>
    <name evidence="18" type="ORF">SEPMUDRAFT_48395</name>
</gene>
<reference evidence="18 19" key="1">
    <citation type="journal article" date="2012" name="PLoS Pathog.">
        <title>Diverse lifestyles and strategies of plant pathogenesis encoded in the genomes of eighteen Dothideomycetes fungi.</title>
        <authorList>
            <person name="Ohm R.A."/>
            <person name="Feau N."/>
            <person name="Henrissat B."/>
            <person name="Schoch C.L."/>
            <person name="Horwitz B.A."/>
            <person name="Barry K.W."/>
            <person name="Condon B.J."/>
            <person name="Copeland A.C."/>
            <person name="Dhillon B."/>
            <person name="Glaser F."/>
            <person name="Hesse C.N."/>
            <person name="Kosti I."/>
            <person name="LaButti K."/>
            <person name="Lindquist E.A."/>
            <person name="Lucas S."/>
            <person name="Salamov A.A."/>
            <person name="Bradshaw R.E."/>
            <person name="Ciuffetti L."/>
            <person name="Hamelin R.C."/>
            <person name="Kema G.H.J."/>
            <person name="Lawrence C."/>
            <person name="Scott J.A."/>
            <person name="Spatafora J.W."/>
            <person name="Turgeon B.G."/>
            <person name="de Wit P.J.G.M."/>
            <person name="Zhong S."/>
            <person name="Goodwin S.B."/>
            <person name="Grigoriev I.V."/>
        </authorList>
    </citation>
    <scope>NUCLEOTIDE SEQUENCE [LARGE SCALE GENOMIC DNA]</scope>
    <source>
        <strain evidence="18 19">SO2202</strain>
    </source>
</reference>
<dbReference type="EC" id="3.4.14.10" evidence="4"/>
<keyword evidence="8 16" id="KW-0732">Signal</keyword>
<dbReference type="RefSeq" id="XP_016759394.1">
    <property type="nucleotide sequence ID" value="XM_016909064.1"/>
</dbReference>
<dbReference type="Proteomes" id="UP000016931">
    <property type="component" value="Unassembled WGS sequence"/>
</dbReference>
<keyword evidence="7 15" id="KW-0479">Metal-binding</keyword>
<evidence type="ECO:0000256" key="6">
    <source>
        <dbReference type="ARBA" id="ARBA00022670"/>
    </source>
</evidence>
<keyword evidence="6 15" id="KW-0645">Protease</keyword>
<keyword evidence="9 15" id="KW-0378">Hydrolase</keyword>
<accession>M3D1B0</accession>
<comment type="function">
    <text evidence="2">Secreted tripeptidyl-peptidase which degrades proteins at acidic pHs and is involved in virulence.</text>
</comment>
<feature type="active site" description="Charge relay system" evidence="15">
    <location>
        <position position="520"/>
    </location>
</feature>
<dbReference type="HOGENOM" id="CLU_013783_3_0_1"/>
<evidence type="ECO:0000256" key="4">
    <source>
        <dbReference type="ARBA" id="ARBA00012462"/>
    </source>
</evidence>
<feature type="domain" description="Peptidase S53" evidence="17">
    <location>
        <begin position="227"/>
        <end position="603"/>
    </location>
</feature>
<dbReference type="Gene3D" id="3.40.50.200">
    <property type="entry name" value="Peptidase S8/S53 domain"/>
    <property type="match status" value="1"/>
</dbReference>
<dbReference type="GO" id="GO:0005576">
    <property type="term" value="C:extracellular region"/>
    <property type="evidence" value="ECO:0007669"/>
    <property type="project" value="UniProtKB-SubCell"/>
</dbReference>
<dbReference type="SUPFAM" id="SSF54897">
    <property type="entry name" value="Protease propeptides/inhibitors"/>
    <property type="match status" value="1"/>
</dbReference>
<sequence>MKSISVAALCGISVVLALPLEDRSDYAVHNSHYVPPGWEQTGKPSPDHTVTLRIGLKQASFDQLEKELYEVSDPSHSRYGQHLSTSDIHALTAPTEDALVAVEAWLQGHGISADNFHYSPPKDWITIALPVSKVESLLNTEYHEYRHENGAEVVRTTEYSLPRSLHGHIDVIQPTNYFGNPKHHGSGVHIADFDLPVSKVSNSRLTVAAAAAPSANISAICANPTNSVSSLCVRTLYNTVDYIPKAPLKNYVGITNYLNETPSDADFHLYMASMRPGSDPTYQYSRQLIANPADNQLDPGVEANLDVQAVGGIVYPTRFTSYSTGGSPPFTPDLFTPTNTNEPYLTWLDYVLKQKEVPFVISTSYGDDEQTVPRNYAIRVCSEFAQLGARGVTLLFSSGDQGVGEEGFCVSNDGKNTTKFLPSFPASCPFVTTVGGTRDFSPERVAFDEGNGYVAGGGFSEYFPRPAYQALAVPPYLASLGSLNKGLYNPNGRAYPDISAQGYRFQIYYQGRSVAVDGTSVSSPIAAGVLTNVNDALIAAGRPPLGFLNPLLYSGQGNGYNDITVGNVTGCGTSGFPTKKGWDAATGWGTPDFKAITKALGVGGYMY</sequence>
<proteinExistence type="predicted"/>
<dbReference type="OrthoDB" id="409122at2759"/>
<dbReference type="eggNOG" id="ENOG502QR6D">
    <property type="taxonomic scope" value="Eukaryota"/>
</dbReference>
<evidence type="ECO:0000256" key="11">
    <source>
        <dbReference type="ARBA" id="ARBA00022837"/>
    </source>
</evidence>
<dbReference type="GeneID" id="27906201"/>
<feature type="active site" description="Charge relay system" evidence="15">
    <location>
        <position position="306"/>
    </location>
</feature>
<dbReference type="InterPro" id="IPR050819">
    <property type="entry name" value="Tripeptidyl-peptidase_I"/>
</dbReference>
<keyword evidence="14" id="KW-0325">Glycoprotein</keyword>
<evidence type="ECO:0000256" key="1">
    <source>
        <dbReference type="ARBA" id="ARBA00001910"/>
    </source>
</evidence>
<feature type="binding site" evidence="15">
    <location>
        <position position="581"/>
    </location>
    <ligand>
        <name>Ca(2+)</name>
        <dbReference type="ChEBI" id="CHEBI:29108"/>
    </ligand>
</feature>
<dbReference type="Pfam" id="PF09286">
    <property type="entry name" value="Pro-kuma_activ"/>
    <property type="match status" value="1"/>
</dbReference>
<dbReference type="SUPFAM" id="SSF52743">
    <property type="entry name" value="Subtilisin-like"/>
    <property type="match status" value="1"/>
</dbReference>
<dbReference type="CDD" id="cd11377">
    <property type="entry name" value="Pro-peptidase_S53"/>
    <property type="match status" value="1"/>
</dbReference>
<dbReference type="EMBL" id="KB456266">
    <property type="protein sequence ID" value="EMF11273.1"/>
    <property type="molecule type" value="Genomic_DNA"/>
</dbReference>
<dbReference type="InterPro" id="IPR036852">
    <property type="entry name" value="Peptidase_S8/S53_dom_sf"/>
</dbReference>
<evidence type="ECO:0000256" key="15">
    <source>
        <dbReference type="PROSITE-ProRule" id="PRU01032"/>
    </source>
</evidence>
<dbReference type="GO" id="GO:0046872">
    <property type="term" value="F:metal ion binding"/>
    <property type="evidence" value="ECO:0007669"/>
    <property type="project" value="UniProtKB-UniRule"/>
</dbReference>
<evidence type="ECO:0000256" key="16">
    <source>
        <dbReference type="SAM" id="SignalP"/>
    </source>
</evidence>
<evidence type="ECO:0000256" key="10">
    <source>
        <dbReference type="ARBA" id="ARBA00022825"/>
    </source>
</evidence>
<comment type="cofactor">
    <cofactor evidence="15">
        <name>Ca(2+)</name>
        <dbReference type="ChEBI" id="CHEBI:29108"/>
    </cofactor>
    <text evidence="15">Binds 1 Ca(2+) ion per subunit.</text>
</comment>
<dbReference type="MEROPS" id="S53.010"/>
<dbReference type="AlphaFoldDB" id="M3D1B0"/>
<dbReference type="GO" id="GO:0004252">
    <property type="term" value="F:serine-type endopeptidase activity"/>
    <property type="evidence" value="ECO:0007669"/>
    <property type="project" value="UniProtKB-UniRule"/>
</dbReference>
<protein>
    <recommendedName>
        <fullName evidence="4">tripeptidyl-peptidase II</fullName>
        <ecNumber evidence="4">3.4.14.10</ecNumber>
    </recommendedName>
</protein>
<dbReference type="PROSITE" id="PS51695">
    <property type="entry name" value="SEDOLISIN"/>
    <property type="match status" value="1"/>
</dbReference>
<dbReference type="InterPro" id="IPR030400">
    <property type="entry name" value="Sedolisin_dom"/>
</dbReference>
<evidence type="ECO:0000259" key="17">
    <source>
        <dbReference type="PROSITE" id="PS51695"/>
    </source>
</evidence>
<evidence type="ECO:0000256" key="9">
    <source>
        <dbReference type="ARBA" id="ARBA00022801"/>
    </source>
</evidence>
<dbReference type="SMART" id="SM00944">
    <property type="entry name" value="Pro-kuma_activ"/>
    <property type="match status" value="1"/>
</dbReference>
<feature type="signal peptide" evidence="16">
    <location>
        <begin position="1"/>
        <end position="17"/>
    </location>
</feature>
<keyword evidence="13" id="KW-0865">Zymogen</keyword>
<evidence type="ECO:0000256" key="14">
    <source>
        <dbReference type="ARBA" id="ARBA00023180"/>
    </source>
</evidence>
<dbReference type="GO" id="GO:0008240">
    <property type="term" value="F:tripeptidyl-peptidase activity"/>
    <property type="evidence" value="ECO:0007669"/>
    <property type="project" value="UniProtKB-EC"/>
</dbReference>
<dbReference type="GO" id="GO:0006508">
    <property type="term" value="P:proteolysis"/>
    <property type="evidence" value="ECO:0007669"/>
    <property type="project" value="UniProtKB-KW"/>
</dbReference>
<dbReference type="CDD" id="cd04056">
    <property type="entry name" value="Peptidases_S53"/>
    <property type="match status" value="1"/>
</dbReference>
<dbReference type="OMA" id="WFPKLKD"/>
<dbReference type="Pfam" id="PF00082">
    <property type="entry name" value="Peptidase_S8"/>
    <property type="match status" value="1"/>
</dbReference>
<feature type="active site" description="Charge relay system" evidence="15">
    <location>
        <position position="302"/>
    </location>
</feature>